<keyword evidence="2" id="KW-1277">Toxin-antitoxin system</keyword>
<dbReference type="InterPro" id="IPR010985">
    <property type="entry name" value="Ribbon_hlx_hlx"/>
</dbReference>
<dbReference type="AlphaFoldDB" id="A0A432NZH1"/>
<name>A0A432NZH1_9HYPH</name>
<dbReference type="EMBL" id="RIBW01000001">
    <property type="protein sequence ID" value="RUM05069.1"/>
    <property type="molecule type" value="Genomic_DNA"/>
</dbReference>
<dbReference type="PANTHER" id="PTHR36582:SF2">
    <property type="entry name" value="ANTITOXIN PARD"/>
    <property type="match status" value="1"/>
</dbReference>
<reference evidence="3 4" key="1">
    <citation type="journal article" date="2015" name="Int. J. Syst. Evol. Microbiol.">
        <title>Rhizobium anhuiense sp. nov., isolated from effective nodules of Vicia faba and Pisum sativum.</title>
        <authorList>
            <person name="Zhang Y.J."/>
            <person name="Zheng W.T."/>
            <person name="Everall I."/>
            <person name="Young J.P."/>
            <person name="Zhang X.X."/>
            <person name="Tian C.F."/>
            <person name="Sui X.H."/>
            <person name="Wang E.T."/>
            <person name="Chen W.X."/>
        </authorList>
    </citation>
    <scope>NUCLEOTIDE SEQUENCE [LARGE SCALE GENOMIC DNA]</scope>
    <source>
        <strain evidence="3 4">CCBAU 23252</strain>
    </source>
</reference>
<evidence type="ECO:0000313" key="3">
    <source>
        <dbReference type="EMBL" id="RUM05069.1"/>
    </source>
</evidence>
<accession>A0A432NZH1</accession>
<organism evidence="3 4">
    <name type="scientific">Rhizobium anhuiense</name>
    <dbReference type="NCBI Taxonomy" id="1184720"/>
    <lineage>
        <taxon>Bacteria</taxon>
        <taxon>Pseudomonadati</taxon>
        <taxon>Pseudomonadota</taxon>
        <taxon>Alphaproteobacteria</taxon>
        <taxon>Hyphomicrobiales</taxon>
        <taxon>Rhizobiaceae</taxon>
        <taxon>Rhizobium/Agrobacterium group</taxon>
        <taxon>Rhizobium</taxon>
    </lineage>
</organism>
<dbReference type="RefSeq" id="WP_097622649.1">
    <property type="nucleotide sequence ID" value="NZ_BMFI01000003.1"/>
</dbReference>
<dbReference type="GeneID" id="75216915"/>
<comment type="similarity">
    <text evidence="1">Belongs to the ParD antitoxin family.</text>
</comment>
<protein>
    <submittedName>
        <fullName evidence="3">Type II toxin-antitoxin system ParD family antitoxin</fullName>
    </submittedName>
</protein>
<proteinExistence type="inferred from homology"/>
<dbReference type="GO" id="GO:0006355">
    <property type="term" value="P:regulation of DNA-templated transcription"/>
    <property type="evidence" value="ECO:0007669"/>
    <property type="project" value="InterPro"/>
</dbReference>
<dbReference type="InterPro" id="IPR038296">
    <property type="entry name" value="ParD_sf"/>
</dbReference>
<gene>
    <name evidence="3" type="ORF">EEQ99_00060</name>
</gene>
<dbReference type="InterPro" id="IPR022789">
    <property type="entry name" value="ParD"/>
</dbReference>
<evidence type="ECO:0000256" key="2">
    <source>
        <dbReference type="ARBA" id="ARBA00022649"/>
    </source>
</evidence>
<dbReference type="SUPFAM" id="SSF47598">
    <property type="entry name" value="Ribbon-helix-helix"/>
    <property type="match status" value="1"/>
</dbReference>
<dbReference type="CDD" id="cd22231">
    <property type="entry name" value="RHH_NikR_HicB-like"/>
    <property type="match status" value="1"/>
</dbReference>
<dbReference type="Proteomes" id="UP000273611">
    <property type="component" value="Unassembled WGS sequence"/>
</dbReference>
<dbReference type="Pfam" id="PF03693">
    <property type="entry name" value="ParD_antitoxin"/>
    <property type="match status" value="1"/>
</dbReference>
<evidence type="ECO:0000313" key="4">
    <source>
        <dbReference type="Proteomes" id="UP000273611"/>
    </source>
</evidence>
<dbReference type="PANTHER" id="PTHR36582">
    <property type="entry name" value="ANTITOXIN PARD"/>
    <property type="match status" value="1"/>
</dbReference>
<dbReference type="Gene3D" id="6.10.10.120">
    <property type="entry name" value="Antitoxin ParD1-like"/>
    <property type="match status" value="1"/>
</dbReference>
<comment type="caution">
    <text evidence="3">The sequence shown here is derived from an EMBL/GenBank/DDBJ whole genome shotgun (WGS) entry which is preliminary data.</text>
</comment>
<evidence type="ECO:0000256" key="1">
    <source>
        <dbReference type="ARBA" id="ARBA00008580"/>
    </source>
</evidence>
<sequence>MPNVEKISVSMTPQQADLLRDAVESGAYASSSEVIREAIRDWSAKWESRKGDIERLRAFWAEGKASGGIEPVDFDRLLDEARQEAKLAAQHARSSGLSPPAPA</sequence>